<comment type="caution">
    <text evidence="1">The sequence shown here is derived from an EMBL/GenBank/DDBJ whole genome shotgun (WGS) entry which is preliminary data.</text>
</comment>
<organism evidence="1 2">
    <name type="scientific">Yaniella flava</name>
    <dbReference type="NCBI Taxonomy" id="287930"/>
    <lineage>
        <taxon>Bacteria</taxon>
        <taxon>Bacillati</taxon>
        <taxon>Actinomycetota</taxon>
        <taxon>Actinomycetes</taxon>
        <taxon>Micrococcales</taxon>
        <taxon>Micrococcaceae</taxon>
        <taxon>Yaniella</taxon>
    </lineage>
</organism>
<accession>A0ABN2UHU4</accession>
<reference evidence="1 2" key="1">
    <citation type="journal article" date="2019" name="Int. J. Syst. Evol. Microbiol.">
        <title>The Global Catalogue of Microorganisms (GCM) 10K type strain sequencing project: providing services to taxonomists for standard genome sequencing and annotation.</title>
        <authorList>
            <consortium name="The Broad Institute Genomics Platform"/>
            <consortium name="The Broad Institute Genome Sequencing Center for Infectious Disease"/>
            <person name="Wu L."/>
            <person name="Ma J."/>
        </authorList>
    </citation>
    <scope>NUCLEOTIDE SEQUENCE [LARGE SCALE GENOMIC DNA]</scope>
    <source>
        <strain evidence="1 2">JCM 13595</strain>
    </source>
</reference>
<dbReference type="RefSeq" id="WP_343957778.1">
    <property type="nucleotide sequence ID" value="NZ_BAAAMN010000036.1"/>
</dbReference>
<dbReference type="Proteomes" id="UP001501461">
    <property type="component" value="Unassembled WGS sequence"/>
</dbReference>
<name>A0ABN2UHU4_9MICC</name>
<protein>
    <submittedName>
        <fullName evidence="1">Uncharacterized protein</fullName>
    </submittedName>
</protein>
<sequence length="74" mass="8122">MAEHAKSLHELYRDLPGELIAARLAKAVEDRVKQQVGNTAAQARTQQWPLSAIAEALGLQPTSDPRSLYPNIES</sequence>
<proteinExistence type="predicted"/>
<evidence type="ECO:0000313" key="2">
    <source>
        <dbReference type="Proteomes" id="UP001501461"/>
    </source>
</evidence>
<keyword evidence="2" id="KW-1185">Reference proteome</keyword>
<evidence type="ECO:0000313" key="1">
    <source>
        <dbReference type="EMBL" id="GAA2037942.1"/>
    </source>
</evidence>
<dbReference type="EMBL" id="BAAAMN010000036">
    <property type="protein sequence ID" value="GAA2037942.1"/>
    <property type="molecule type" value="Genomic_DNA"/>
</dbReference>
<gene>
    <name evidence="1" type="ORF">GCM10009720_18000</name>
</gene>